<organism evidence="2 3">
    <name type="scientific">Paralvinella palmiformis</name>
    <dbReference type="NCBI Taxonomy" id="53620"/>
    <lineage>
        <taxon>Eukaryota</taxon>
        <taxon>Metazoa</taxon>
        <taxon>Spiralia</taxon>
        <taxon>Lophotrochozoa</taxon>
        <taxon>Annelida</taxon>
        <taxon>Polychaeta</taxon>
        <taxon>Sedentaria</taxon>
        <taxon>Canalipalpata</taxon>
        <taxon>Terebellida</taxon>
        <taxon>Terebelliformia</taxon>
        <taxon>Alvinellidae</taxon>
        <taxon>Paralvinella</taxon>
    </lineage>
</organism>
<comment type="caution">
    <text evidence="2">The sequence shown here is derived from an EMBL/GenBank/DDBJ whole genome shotgun (WGS) entry which is preliminary data.</text>
</comment>
<reference evidence="2" key="1">
    <citation type="journal article" date="2023" name="Mol. Biol. Evol.">
        <title>Third-Generation Sequencing Reveals the Adaptive Role of the Epigenome in Three Deep-Sea Polychaetes.</title>
        <authorList>
            <person name="Perez M."/>
            <person name="Aroh O."/>
            <person name="Sun Y."/>
            <person name="Lan Y."/>
            <person name="Juniper S.K."/>
            <person name="Young C.R."/>
            <person name="Angers B."/>
            <person name="Qian P.Y."/>
        </authorList>
    </citation>
    <scope>NUCLEOTIDE SEQUENCE</scope>
    <source>
        <strain evidence="2">P08H-3</strain>
    </source>
</reference>
<feature type="region of interest" description="Disordered" evidence="1">
    <location>
        <begin position="1"/>
        <end position="139"/>
    </location>
</feature>
<evidence type="ECO:0000313" key="2">
    <source>
        <dbReference type="EMBL" id="KAK2164463.1"/>
    </source>
</evidence>
<feature type="region of interest" description="Disordered" evidence="1">
    <location>
        <begin position="349"/>
        <end position="369"/>
    </location>
</feature>
<evidence type="ECO:0000313" key="3">
    <source>
        <dbReference type="Proteomes" id="UP001208570"/>
    </source>
</evidence>
<feature type="compositionally biased region" description="Basic residues" evidence="1">
    <location>
        <begin position="50"/>
        <end position="67"/>
    </location>
</feature>
<gene>
    <name evidence="2" type="ORF">LSH36_63g06044</name>
</gene>
<proteinExistence type="predicted"/>
<keyword evidence="3" id="KW-1185">Reference proteome</keyword>
<evidence type="ECO:0000256" key="1">
    <source>
        <dbReference type="SAM" id="MobiDB-lite"/>
    </source>
</evidence>
<accession>A0AAD9K3W5</accession>
<name>A0AAD9K3W5_9ANNE</name>
<feature type="compositionally biased region" description="Polar residues" evidence="1">
    <location>
        <begin position="116"/>
        <end position="128"/>
    </location>
</feature>
<dbReference type="Proteomes" id="UP001208570">
    <property type="component" value="Unassembled WGS sequence"/>
</dbReference>
<feature type="compositionally biased region" description="Basic and acidic residues" evidence="1">
    <location>
        <begin position="70"/>
        <end position="80"/>
    </location>
</feature>
<dbReference type="EMBL" id="JAODUP010000063">
    <property type="protein sequence ID" value="KAK2164463.1"/>
    <property type="molecule type" value="Genomic_DNA"/>
</dbReference>
<dbReference type="AlphaFoldDB" id="A0AAD9K3W5"/>
<feature type="compositionally biased region" description="Basic residues" evidence="1">
    <location>
        <begin position="81"/>
        <end position="90"/>
    </location>
</feature>
<feature type="compositionally biased region" description="Basic and acidic residues" evidence="1">
    <location>
        <begin position="1"/>
        <end position="14"/>
    </location>
</feature>
<sequence>MNTDTKSEQRYDKSPDDDDEEGEEEDDDVDSVENATYSDLLKSSSSSVTHGRRRKRRGSRRVRKSSVGRHVVDKADDGHLQRTKYSKKTRSTADSPTASRVNVIRKTRRGKVNARSRPTSIEGSTTVEQKVEEGEPSDVGTVKPSVVCTLYNAVPRRTSPKYTRSRSPLLYQAKGVTRTAPSVGVDGNKSVRRLSTVNSDMVDISSTEREVLSYINARNRETIARLSHSRGYMEETFSRCMKLSCQPLDDRRVSSPSTATNIVDNQIQNGKRPVNLSTLSFDGCLQPTAGVRNTYSTQTFSLKYSRTTPLQKFPVYNADMFMRNGVFDPVEYLVHNRVACRMRSLDIEDPDNDDQNGRVASGLFRNRTRHPPKPILKACAEKRPELLEARNTSKCVRFACPDPESECC</sequence>
<feature type="compositionally biased region" description="Acidic residues" evidence="1">
    <location>
        <begin position="15"/>
        <end position="31"/>
    </location>
</feature>
<feature type="compositionally biased region" description="Basic residues" evidence="1">
    <location>
        <begin position="103"/>
        <end position="114"/>
    </location>
</feature>
<protein>
    <submittedName>
        <fullName evidence="2">Uncharacterized protein</fullName>
    </submittedName>
</protein>